<proteinExistence type="predicted"/>
<dbReference type="RefSeq" id="WP_020154546.1">
    <property type="nucleotide sequence ID" value="NZ_JBAIZG010000067.1"/>
</dbReference>
<dbReference type="InterPro" id="IPR054055">
    <property type="entry name" value="YpzH"/>
</dbReference>
<dbReference type="Proteomes" id="UP000257014">
    <property type="component" value="Unassembled WGS sequence"/>
</dbReference>
<dbReference type="EMBL" id="LQYT01000036">
    <property type="protein sequence ID" value="KYD20240.1"/>
    <property type="molecule type" value="Genomic_DNA"/>
</dbReference>
<protein>
    <submittedName>
        <fullName evidence="1">Uncharacterized protein</fullName>
    </submittedName>
</protein>
<accession>A0A150M6J6</accession>
<dbReference type="STRING" id="301148.B4135_2016"/>
<evidence type="ECO:0000313" key="3">
    <source>
        <dbReference type="Proteomes" id="UP000075683"/>
    </source>
</evidence>
<organism evidence="1 3">
    <name type="scientific">Caldibacillus debilis</name>
    <dbReference type="NCBI Taxonomy" id="301148"/>
    <lineage>
        <taxon>Bacteria</taxon>
        <taxon>Bacillati</taxon>
        <taxon>Bacillota</taxon>
        <taxon>Bacilli</taxon>
        <taxon>Bacillales</taxon>
        <taxon>Bacillaceae</taxon>
        <taxon>Caldibacillus</taxon>
    </lineage>
</organism>
<evidence type="ECO:0000313" key="2">
    <source>
        <dbReference type="EMBL" id="REJ26919.1"/>
    </source>
</evidence>
<dbReference type="AlphaFoldDB" id="A0A150M6J6"/>
<evidence type="ECO:0000313" key="4">
    <source>
        <dbReference type="Proteomes" id="UP000257014"/>
    </source>
</evidence>
<reference evidence="1 3" key="1">
    <citation type="submission" date="2016-01" db="EMBL/GenBank/DDBJ databases">
        <title>Draft Genome Sequences of Seven Thermophilic Sporeformers Isolated from Foods.</title>
        <authorList>
            <person name="Berendsen E.M."/>
            <person name="Wells-Bennik M.H."/>
            <person name="Krawcyk A.O."/>
            <person name="De Jong A."/>
            <person name="Holsappel S."/>
            <person name="Eijlander R.T."/>
            <person name="Kuipers O.P."/>
        </authorList>
    </citation>
    <scope>NUCLEOTIDE SEQUENCE [LARGE SCALE GENOMIC DNA]</scope>
    <source>
        <strain evidence="1 3">B4135</strain>
    </source>
</reference>
<dbReference type="Pfam" id="PF21835">
    <property type="entry name" value="YIEGIA_cap"/>
    <property type="match status" value="1"/>
</dbReference>
<reference evidence="2 4" key="2">
    <citation type="submission" date="2018-03" db="EMBL/GenBank/DDBJ databases">
        <authorList>
            <person name="Keele B.F."/>
        </authorList>
    </citation>
    <scope>NUCLEOTIDE SEQUENCE [LARGE SCALE GENOMIC DNA]</scope>
    <source>
        <strain evidence="2">ZCTH4_d</strain>
    </source>
</reference>
<comment type="caution">
    <text evidence="1">The sequence shown here is derived from an EMBL/GenBank/DDBJ whole genome shotgun (WGS) entry which is preliminary data.</text>
</comment>
<dbReference type="OrthoDB" id="1955035at2"/>
<sequence length="64" mass="7115">MGTTFEKMILAVVTTNPKKAPSGICVFHCDDEEEMFDIAAKLEAITDGIAHRLRNDLMILVRHG</sequence>
<dbReference type="EMBL" id="QEWE01000023">
    <property type="protein sequence ID" value="REJ26919.1"/>
    <property type="molecule type" value="Genomic_DNA"/>
</dbReference>
<evidence type="ECO:0000313" key="1">
    <source>
        <dbReference type="EMBL" id="KYD20240.1"/>
    </source>
</evidence>
<gene>
    <name evidence="1" type="ORF">B4135_2016</name>
    <name evidence="2" type="ORF">C6P37_12695</name>
</gene>
<dbReference type="Proteomes" id="UP000075683">
    <property type="component" value="Unassembled WGS sequence"/>
</dbReference>
<name>A0A150M6J6_9BACI</name>